<dbReference type="Pfam" id="PF12043">
    <property type="entry name" value="DUF3527"/>
    <property type="match status" value="2"/>
</dbReference>
<dbReference type="OrthoDB" id="1898655at2759"/>
<proteinExistence type="predicted"/>
<dbReference type="AlphaFoldDB" id="A0A2U1LM35"/>
<dbReference type="Proteomes" id="UP000245207">
    <property type="component" value="Unassembled WGS sequence"/>
</dbReference>
<accession>A0A2U1LM35</accession>
<comment type="caution">
    <text evidence="2">The sequence shown here is derived from an EMBL/GenBank/DDBJ whole genome shotgun (WGS) entry which is preliminary data.</text>
</comment>
<evidence type="ECO:0000256" key="1">
    <source>
        <dbReference type="SAM" id="MobiDB-lite"/>
    </source>
</evidence>
<organism evidence="2 3">
    <name type="scientific">Artemisia annua</name>
    <name type="common">Sweet wormwood</name>
    <dbReference type="NCBI Taxonomy" id="35608"/>
    <lineage>
        <taxon>Eukaryota</taxon>
        <taxon>Viridiplantae</taxon>
        <taxon>Streptophyta</taxon>
        <taxon>Embryophyta</taxon>
        <taxon>Tracheophyta</taxon>
        <taxon>Spermatophyta</taxon>
        <taxon>Magnoliopsida</taxon>
        <taxon>eudicotyledons</taxon>
        <taxon>Gunneridae</taxon>
        <taxon>Pentapetalae</taxon>
        <taxon>asterids</taxon>
        <taxon>campanulids</taxon>
        <taxon>Asterales</taxon>
        <taxon>Asteraceae</taxon>
        <taxon>Asteroideae</taxon>
        <taxon>Anthemideae</taxon>
        <taxon>Artemisiinae</taxon>
        <taxon>Artemisia</taxon>
    </lineage>
</organism>
<gene>
    <name evidence="2" type="ORF">CTI12_AA476400</name>
</gene>
<name>A0A2U1LM35_ARTAN</name>
<feature type="region of interest" description="Disordered" evidence="1">
    <location>
        <begin position="104"/>
        <end position="164"/>
    </location>
</feature>
<dbReference type="PANTHER" id="PTHR31390:SF12">
    <property type="entry name" value="PUTATIVE (DUF3527)-RELATED"/>
    <property type="match status" value="1"/>
</dbReference>
<sequence length="695" mass="77631">MYKDHDLVKHGRNLPEYLHCGGESANTQYKAHNFGVLDWTRLEHWKSDNKTIMKTSINNSIPQSDKKRSNISQLSSCSRERLPTGGRHRGKTVKFQLETVHENTLDGSQTSCSEDLSYESNSNQDEQIITSERETSSPENRKYGSQPFSDDVTRNPSNATKRLSEENINTFDELCLIRGHEDALFSLGDFHSSSSRPLRLSDFTESRDGSLVVKERRLYNSFSGEDFSSLNSSMDFPHSQSRHIRTKSASECPYEIPNAPLKNGSFQEYESDLENSTNGEDCLKYDPDIGGQPSVKGRHSTLSKRFSFNLEKVSKSLSFKTSSAYKSLKSGIVSYGLSHDLHDYNSKIANVTNIIKSIPMRRLLDPLLKHKGHQLNEKIFQSNKNIISSPIYDKKPNSSNPRALLQLTLKNEIPFFKLVVDSRSSVLAAGVTKLPSGNNDTSLTYTFYSLHEIKNKSCDRKNQAAKEKGLGFHHNVVGHMKISSSYRAEFSGLERDLFAVRESVLYGPDCMLSGELAAIIVKNKTKENYGSLGSSESTVVILPGGSHSLPKSGEPSSLINRWRSGGACDCGGWDIGCELRVLTDENETNEIPKASTSYSLNLFYKGSHNNKHALSLTTLENGLYSLEYNASISLLQAFSICVAVVSSQNLAYIFQVNHLEDENNFIKPILTKHRKVKSQTIVHPQIAPESPIGRV</sequence>
<reference evidence="2 3" key="1">
    <citation type="journal article" date="2018" name="Mol. Plant">
        <title>The genome of Artemisia annua provides insight into the evolution of Asteraceae family and artemisinin biosynthesis.</title>
        <authorList>
            <person name="Shen Q."/>
            <person name="Zhang L."/>
            <person name="Liao Z."/>
            <person name="Wang S."/>
            <person name="Yan T."/>
            <person name="Shi P."/>
            <person name="Liu M."/>
            <person name="Fu X."/>
            <person name="Pan Q."/>
            <person name="Wang Y."/>
            <person name="Lv Z."/>
            <person name="Lu X."/>
            <person name="Zhang F."/>
            <person name="Jiang W."/>
            <person name="Ma Y."/>
            <person name="Chen M."/>
            <person name="Hao X."/>
            <person name="Li L."/>
            <person name="Tang Y."/>
            <person name="Lv G."/>
            <person name="Zhou Y."/>
            <person name="Sun X."/>
            <person name="Brodelius P.E."/>
            <person name="Rose J.K.C."/>
            <person name="Tang K."/>
        </authorList>
    </citation>
    <scope>NUCLEOTIDE SEQUENCE [LARGE SCALE GENOMIC DNA]</scope>
    <source>
        <strain evidence="3">cv. Huhao1</strain>
        <tissue evidence="2">Leaf</tissue>
    </source>
</reference>
<protein>
    <submittedName>
        <fullName evidence="2">Uncharacterized protein</fullName>
    </submittedName>
</protein>
<dbReference type="PANTHER" id="PTHR31390">
    <property type="entry name" value="EXPRESSED PROTEIN"/>
    <property type="match status" value="1"/>
</dbReference>
<dbReference type="STRING" id="35608.A0A2U1LM35"/>
<dbReference type="InterPro" id="IPR021916">
    <property type="entry name" value="DUF3527"/>
</dbReference>
<feature type="region of interest" description="Disordered" evidence="1">
    <location>
        <begin position="58"/>
        <end position="92"/>
    </location>
</feature>
<feature type="compositionally biased region" description="Polar residues" evidence="1">
    <location>
        <begin position="105"/>
        <end position="130"/>
    </location>
</feature>
<feature type="compositionally biased region" description="Polar residues" evidence="1">
    <location>
        <begin position="154"/>
        <end position="164"/>
    </location>
</feature>
<keyword evidence="3" id="KW-1185">Reference proteome</keyword>
<dbReference type="EMBL" id="PKPP01008675">
    <property type="protein sequence ID" value="PWA50063.1"/>
    <property type="molecule type" value="Genomic_DNA"/>
</dbReference>
<evidence type="ECO:0000313" key="2">
    <source>
        <dbReference type="EMBL" id="PWA50063.1"/>
    </source>
</evidence>
<feature type="compositionally biased region" description="Basic and acidic residues" evidence="1">
    <location>
        <begin position="131"/>
        <end position="142"/>
    </location>
</feature>
<evidence type="ECO:0000313" key="3">
    <source>
        <dbReference type="Proteomes" id="UP000245207"/>
    </source>
</evidence>